<dbReference type="InterPro" id="IPR000873">
    <property type="entry name" value="AMP-dep_synth/lig_dom"/>
</dbReference>
<reference evidence="8 9" key="1">
    <citation type="submission" date="2018-02" db="EMBL/GenBank/DDBJ databases">
        <title>The genomes of Aspergillus section Nigri reveals drivers in fungal speciation.</title>
        <authorList>
            <consortium name="DOE Joint Genome Institute"/>
            <person name="Vesth T.C."/>
            <person name="Nybo J."/>
            <person name="Theobald S."/>
            <person name="Brandl J."/>
            <person name="Frisvad J.C."/>
            <person name="Nielsen K.F."/>
            <person name="Lyhne E.K."/>
            <person name="Kogle M.E."/>
            <person name="Kuo A."/>
            <person name="Riley R."/>
            <person name="Clum A."/>
            <person name="Nolan M."/>
            <person name="Lipzen A."/>
            <person name="Salamov A."/>
            <person name="Henrissat B."/>
            <person name="Wiebenga A."/>
            <person name="De vries R.P."/>
            <person name="Grigoriev I.V."/>
            <person name="Mortensen U.H."/>
            <person name="Andersen M.R."/>
            <person name="Baker S.E."/>
        </authorList>
    </citation>
    <scope>NUCLEOTIDE SEQUENCE [LARGE SCALE GENOMIC DNA]</scope>
    <source>
        <strain evidence="8 9">CBS 707.79</strain>
    </source>
</reference>
<dbReference type="FunFam" id="3.30.300.30:FF:000015">
    <property type="entry name" value="Nonribosomal peptide synthase SidD"/>
    <property type="match status" value="1"/>
</dbReference>
<keyword evidence="9" id="KW-1185">Reference proteome</keyword>
<dbReference type="InterPro" id="IPR020845">
    <property type="entry name" value="AMP-binding_CS"/>
</dbReference>
<comment type="similarity">
    <text evidence="5">Belongs to the NRP synthetase family.</text>
</comment>
<dbReference type="InterPro" id="IPR042099">
    <property type="entry name" value="ANL_N_sf"/>
</dbReference>
<dbReference type="GO" id="GO:0016874">
    <property type="term" value="F:ligase activity"/>
    <property type="evidence" value="ECO:0007669"/>
    <property type="project" value="UniProtKB-KW"/>
</dbReference>
<dbReference type="Pfam" id="PF00501">
    <property type="entry name" value="AMP-binding"/>
    <property type="match status" value="3"/>
</dbReference>
<feature type="domain" description="Condensation" evidence="7">
    <location>
        <begin position="246"/>
        <end position="437"/>
    </location>
</feature>
<evidence type="ECO:0000313" key="9">
    <source>
        <dbReference type="Proteomes" id="UP000247810"/>
    </source>
</evidence>
<dbReference type="CDD" id="cd05918">
    <property type="entry name" value="A_NRPS_SidN3_like"/>
    <property type="match status" value="1"/>
</dbReference>
<evidence type="ECO:0000256" key="5">
    <source>
        <dbReference type="ARBA" id="ARBA00029454"/>
    </source>
</evidence>
<dbReference type="STRING" id="1448320.A0A319DKG4"/>
<dbReference type="Pfam" id="PF00668">
    <property type="entry name" value="Condensation"/>
    <property type="match status" value="4"/>
</dbReference>
<evidence type="ECO:0000259" key="6">
    <source>
        <dbReference type="Pfam" id="PF00501"/>
    </source>
</evidence>
<dbReference type="OrthoDB" id="416786at2759"/>
<name>A0A319DKG4_9EURO</name>
<dbReference type="FunFam" id="3.30.559.30:FF:000002">
    <property type="entry name" value="Nonribosomal peptide synthase Pes1"/>
    <property type="match status" value="1"/>
</dbReference>
<dbReference type="InterPro" id="IPR045851">
    <property type="entry name" value="AMP-bd_C_sf"/>
</dbReference>
<feature type="domain" description="Condensation" evidence="7">
    <location>
        <begin position="2303"/>
        <end position="2480"/>
    </location>
</feature>
<dbReference type="FunFam" id="3.30.559.30:FF:000003">
    <property type="entry name" value="Nonribosomal peptide synthase SidD"/>
    <property type="match status" value="1"/>
</dbReference>
<evidence type="ECO:0000256" key="4">
    <source>
        <dbReference type="ARBA" id="ARBA00022598"/>
    </source>
</evidence>
<keyword evidence="4" id="KW-0436">Ligase</keyword>
<dbReference type="SUPFAM" id="SSF52777">
    <property type="entry name" value="CoA-dependent acyltransferases"/>
    <property type="match status" value="7"/>
</dbReference>
<dbReference type="Gene3D" id="3.40.50.12780">
    <property type="entry name" value="N-terminal domain of ligase-like"/>
    <property type="match status" value="2"/>
</dbReference>
<dbReference type="InterPro" id="IPR001242">
    <property type="entry name" value="Condensation_dom"/>
</dbReference>
<dbReference type="CDD" id="cd19545">
    <property type="entry name" value="FUM14_C_NRPS-like"/>
    <property type="match status" value="1"/>
</dbReference>
<proteinExistence type="inferred from homology"/>
<dbReference type="FunFam" id="3.30.559.10:FF:000016">
    <property type="entry name" value="Nonribosomal peptide synthase Pes1"/>
    <property type="match status" value="1"/>
</dbReference>
<dbReference type="Gene3D" id="3.40.50.980">
    <property type="match status" value="2"/>
</dbReference>
<gene>
    <name evidence="8" type="ORF">BO71DRAFT_411549</name>
</gene>
<organism evidence="8 9">
    <name type="scientific">Aspergillus ellipticus CBS 707.79</name>
    <dbReference type="NCBI Taxonomy" id="1448320"/>
    <lineage>
        <taxon>Eukaryota</taxon>
        <taxon>Fungi</taxon>
        <taxon>Dikarya</taxon>
        <taxon>Ascomycota</taxon>
        <taxon>Pezizomycotina</taxon>
        <taxon>Eurotiomycetes</taxon>
        <taxon>Eurotiomycetidae</taxon>
        <taxon>Eurotiales</taxon>
        <taxon>Aspergillaceae</taxon>
        <taxon>Aspergillus</taxon>
        <taxon>Aspergillus subgen. Circumdati</taxon>
    </lineage>
</organism>
<keyword evidence="2" id="KW-0596">Phosphopantetheine</keyword>
<protein>
    <submittedName>
        <fullName evidence="8">Acetyl-CoA synthetase-like protein</fullName>
    </submittedName>
</protein>
<sequence length="2486" mass="271852">MAQAAKQEQARDVPTILPFSLLRRGGAKGQRYSIADMMPCTPLQEGPLALTVKQTGEYVCQMVSELPANVDLARFRAAWARVIHEAAICELGLWTCQTPGSCSLCLQTNQNGPRAATWINSWSQRKQLPWEWGRPWFGLAWCQIMRKSNSFSAGPFITHCMMAGRCYRFWNELKPSMQGLAAISSSFAGFVEYLGDCTVVDTQTYWQSQMNGIQAAIFLALPSPDYRPQCRDLLRYHVTNVSWPGNDITPSTAVRTAWAILTSRYTQSPDITFGATVSGRQAPVLDIEGMAGPIIATVPIRVDVQGATTVASLMQSVQTQAVAMIPYEQTGLNQIRRISSDTTQAVQFQSLLVVQPPRPKTSRLPESRLFRLDLDAGDEFRSINTYALMLECHLESDGMRLRVSYDRQVIEVEQVERITRQFEAVLRQVCREGNAQELVRNITAASEHDLAQVWAWNATVPRTIEGYVHDLIAQRTQQQPDAPAIRAWDGQLSYQELDALSSRLAFSLVQQGAGLNSVIPLCFEKTMWMPVAMLAAIKAGSTVVAMDPSQLEDRLQLIVKQTQSRLTLTSETYQPLASRLAEVAICVNGTTLPPQSQEGFDPAGLPAVHPTDGLYIAFTSGSTGSPKGAIMTHQNICSSIEHTLGALGFTSTARVLGFSSYAFDADAVPSLKTLVVGGEAVTSEDLARWAGGVDLKNAYGPAECSAVTAVYSFRDQNDQPSIIGHPTGLLAWVVEPEYGGSLSPPGAIGELWVEGPLGTHGHSGRQGRLYKTGDLVRYTSDGKLIYVARKDMQVKIRGQRVELAEIEHYIKEATRASVVVDKVRPQGSRGPVLVAYVALGQAATMGAETARAALRCGIQGVEDHLSKHLPRYMVPSFYIPILDIPLSAMGKTDRRRLRDMGSSFALDQLAELQPLGNQKRALPQSQTEFKTIARLARREIQTDGLTIDDRELLDTPFALSPIQQFFFDVQQDKHGHFNQSFLVRITRRQQPQAVLRAIQSIVARHSMLRARFRQGPDGGWMQQITSRVDQSYTCRHHRVASLDDAIPALNSSQQSLDVHAGPLCAVGLVDTPPDRQYLFLTAHHLVVDLVSWRILLEELESFLVTGTVPSSSAPLSFQTWCQLQERHAWDHLTPDSAFPFDIEPPGEAYWGLSPERNRHGDIQETGFTLSKATTDILLGPTNHAFQTQPVELFLAALFRSFMNIFTDRNPPIVFSEAHGRQPWSPAIDLSRTVGWFTTLAPIQAAAGSHRLSIPMFVRCIKDRRRQMPHNGWSYFTSRFLNASGRELFGGHGCPEITFNYFGLYQQLERDGALFQSCPSLEDQVADVADHMARFALIDVSAEVTQGCLQFRFLSSKHMPKQGALAQWVAAYGSALEQVVVELMDTQPSYTVSDFPLLPSTDATWRQLQTLTRLGCAYGTVEDIYPCSPVQQGILLSQAKSPVMYWTRVSWRVQPQGGGGVLSGRCGPTGVSLADDSALSDGYSYQIVLKDASPSIHTIQAADPVDAVVRYREASELQARPVHSLLLCSIPSGALACDLQINHAIIDAVSIRSLSPTEAKAYWQTQLAGAQPCIFPNLNEPIADPENGATAVVSLPIRLETDTALRQFRKTHSLTPANVFGLAWALVLCSYTGSKSVCYGTVISGRDVPMHRVDRAVGPFINVLISRVEIDSNQTLLSIMQDMQSGYLRGLKHNHYPLAEILHALSTEGRPFFNTILSVQSGSTAPAQPHTASITFEEETWHDPNEYDIAASVLLLDGHPRISINYSRHLLSARQAHAVAATFLEVLASIVRNPGRHVGDLNTMISPHDLATIWGWNAEVPAAMANSVPELIARRVQQQPDASAVCAWDLGWRVHLSPTGRGFVAAGPPPNGAGLPPAVDLAPVLREVAAGCAAVTIDPEQPAERLQLVMQKTQGLVLTSPAVQALACRLRPEVVVLDGPSLQAMPPPDPLALPIIHPTDRLFVVFSSGTTGTPKGSVMVHQNACSAIHHQQARIGLPPAARMLDSLSYAFDAPWLNFLHAFTSGSCLCIPSDRRRKEDLAGCIRDLRANYALFTPSIARIIDPATVPGLETIALGGEAIRAEDIARWPDVQLLGINTTDEPRMLGHSFGLTAWVVDPLQGTGLVPLGATGELCVEGPLVGQGYVDEPEQTATSFIEDPGWLLRGGAGCAGRRGRVYKTGDLVRSRPDGSLLYVGRKDTQVKIRGQRVELEEIEHHLRQALAAGGADVPVVVDLVWLRGSASPVLLAFLALAPTFAGYIRHGSSITRTSHLSAADDCSRPSQGFVPLVQRKTTMPAPPDRPGFTPATVFTTLCAHMLARLTGLTDLVFATSVSGRTSLPIGLRSVAGPCVNIIPVRVRVEPGQPLDGQLTTVHHQHTQGLPFETSQFSDIAAHCTDWSLDSRSPELVVQFQNLDNLEHDKGMDIQGTSSTLAVYEQPSRSTESNFIFILAKPVQDVWEISVSANAKVHSQETVDAMLHALCLHIATV</sequence>
<evidence type="ECO:0000256" key="3">
    <source>
        <dbReference type="ARBA" id="ARBA00022553"/>
    </source>
</evidence>
<keyword evidence="3" id="KW-0597">Phosphoprotein</keyword>
<evidence type="ECO:0000256" key="2">
    <source>
        <dbReference type="ARBA" id="ARBA00022450"/>
    </source>
</evidence>
<dbReference type="CDD" id="cd19534">
    <property type="entry name" value="E_NRPS"/>
    <property type="match status" value="1"/>
</dbReference>
<dbReference type="SUPFAM" id="SSF56801">
    <property type="entry name" value="Acetyl-CoA synthetase-like"/>
    <property type="match status" value="2"/>
</dbReference>
<dbReference type="InterPro" id="IPR023213">
    <property type="entry name" value="CAT-like_dom_sf"/>
</dbReference>
<evidence type="ECO:0000259" key="7">
    <source>
        <dbReference type="Pfam" id="PF00668"/>
    </source>
</evidence>
<dbReference type="EMBL" id="KZ825935">
    <property type="protein sequence ID" value="PYH91743.1"/>
    <property type="molecule type" value="Genomic_DNA"/>
</dbReference>
<dbReference type="PANTHER" id="PTHR45398">
    <property type="match status" value="1"/>
</dbReference>
<evidence type="ECO:0000313" key="8">
    <source>
        <dbReference type="EMBL" id="PYH91743.1"/>
    </source>
</evidence>
<evidence type="ECO:0000256" key="1">
    <source>
        <dbReference type="ARBA" id="ARBA00005179"/>
    </source>
</evidence>
<dbReference type="PROSITE" id="PS00455">
    <property type="entry name" value="AMP_BINDING"/>
    <property type="match status" value="2"/>
</dbReference>
<feature type="domain" description="AMP-dependent synthetase/ligase" evidence="6">
    <location>
        <begin position="474"/>
        <end position="666"/>
    </location>
</feature>
<accession>A0A319DKG4</accession>
<dbReference type="VEuPathDB" id="FungiDB:BO71DRAFT_411549"/>
<feature type="domain" description="Condensation" evidence="7">
    <location>
        <begin position="1557"/>
        <end position="1803"/>
    </location>
</feature>
<dbReference type="Gene3D" id="3.30.559.30">
    <property type="entry name" value="Nonribosomal peptide synthetase, condensation domain"/>
    <property type="match status" value="4"/>
</dbReference>
<feature type="domain" description="Condensation" evidence="7">
    <location>
        <begin position="958"/>
        <end position="1380"/>
    </location>
</feature>
<dbReference type="Gene3D" id="3.30.300.30">
    <property type="match status" value="2"/>
</dbReference>
<comment type="pathway">
    <text evidence="1">Secondary metabolite biosynthesis.</text>
</comment>
<dbReference type="PANTHER" id="PTHR45398:SF1">
    <property type="entry name" value="ENZYME, PUTATIVE (JCVI)-RELATED"/>
    <property type="match status" value="1"/>
</dbReference>
<dbReference type="Proteomes" id="UP000247810">
    <property type="component" value="Unassembled WGS sequence"/>
</dbReference>
<feature type="domain" description="AMP-dependent synthetase/ligase" evidence="6">
    <location>
        <begin position="667"/>
        <end position="758"/>
    </location>
</feature>
<dbReference type="Gene3D" id="3.30.559.10">
    <property type="entry name" value="Chloramphenicol acetyltransferase-like domain"/>
    <property type="match status" value="2"/>
</dbReference>
<feature type="domain" description="AMP-dependent synthetase/ligase" evidence="6">
    <location>
        <begin position="1888"/>
        <end position="2143"/>
    </location>
</feature>